<proteinExistence type="predicted"/>
<protein>
    <submittedName>
        <fullName evidence="2">Serine/threonine protein phosphatase 7 long form isogeny</fullName>
    </submittedName>
</protein>
<sequence>MLDKSCNKLHLMYLPLLTDLERAGRYSWSSACLAHLYREMGRAIYQSSKKMGGCSLLLQSWTWYRMPFTQPRVQQDITFLLASRYELIFIPL</sequence>
<name>A0A151SBP9_CAJCA</name>
<dbReference type="PANTHER" id="PTHR46033:SF8">
    <property type="entry name" value="PROTEIN MAINTENANCE OF MERISTEMS-LIKE"/>
    <property type="match status" value="1"/>
</dbReference>
<dbReference type="EMBL" id="KQ483427">
    <property type="protein sequence ID" value="KYP52198.1"/>
    <property type="molecule type" value="Genomic_DNA"/>
</dbReference>
<evidence type="ECO:0000313" key="2">
    <source>
        <dbReference type="EMBL" id="KYP52198.1"/>
    </source>
</evidence>
<dbReference type="AlphaFoldDB" id="A0A151SBP9"/>
<evidence type="ECO:0000313" key="3">
    <source>
        <dbReference type="Proteomes" id="UP000075243"/>
    </source>
</evidence>
<evidence type="ECO:0000259" key="1">
    <source>
        <dbReference type="Pfam" id="PF10536"/>
    </source>
</evidence>
<dbReference type="InterPro" id="IPR044824">
    <property type="entry name" value="MAIN-like"/>
</dbReference>
<dbReference type="Gramene" id="C.cajan_25505.t">
    <property type="protein sequence ID" value="C.cajan_25505.t.cds1"/>
    <property type="gene ID" value="C.cajan_25505"/>
</dbReference>
<reference evidence="2" key="1">
    <citation type="journal article" date="2012" name="Nat. Biotechnol.">
        <title>Draft genome sequence of pigeonpea (Cajanus cajan), an orphan legume crop of resource-poor farmers.</title>
        <authorList>
            <person name="Varshney R.K."/>
            <person name="Chen W."/>
            <person name="Li Y."/>
            <person name="Bharti A.K."/>
            <person name="Saxena R.K."/>
            <person name="Schlueter J.A."/>
            <person name="Donoghue M.T."/>
            <person name="Azam S."/>
            <person name="Fan G."/>
            <person name="Whaley A.M."/>
            <person name="Farmer A.D."/>
            <person name="Sheridan J."/>
            <person name="Iwata A."/>
            <person name="Tuteja R."/>
            <person name="Penmetsa R.V."/>
            <person name="Wu W."/>
            <person name="Upadhyaya H.D."/>
            <person name="Yang S.P."/>
            <person name="Shah T."/>
            <person name="Saxena K.B."/>
            <person name="Michael T."/>
            <person name="McCombie W.R."/>
            <person name="Yang B."/>
            <person name="Zhang G."/>
            <person name="Yang H."/>
            <person name="Wang J."/>
            <person name="Spillane C."/>
            <person name="Cook D.R."/>
            <person name="May G.D."/>
            <person name="Xu X."/>
            <person name="Jackson S.A."/>
        </authorList>
    </citation>
    <scope>NUCLEOTIDE SEQUENCE [LARGE SCALE GENOMIC DNA]</scope>
</reference>
<dbReference type="Pfam" id="PF10536">
    <property type="entry name" value="PMD"/>
    <property type="match status" value="1"/>
</dbReference>
<gene>
    <name evidence="2" type="ORF">KK1_025936</name>
</gene>
<accession>A0A151SBP9</accession>
<feature type="domain" description="Aminotransferase-like plant mobile" evidence="1">
    <location>
        <begin position="3"/>
        <end position="75"/>
    </location>
</feature>
<dbReference type="Proteomes" id="UP000075243">
    <property type="component" value="Unassembled WGS sequence"/>
</dbReference>
<organism evidence="2 3">
    <name type="scientific">Cajanus cajan</name>
    <name type="common">Pigeon pea</name>
    <name type="synonym">Cajanus indicus</name>
    <dbReference type="NCBI Taxonomy" id="3821"/>
    <lineage>
        <taxon>Eukaryota</taxon>
        <taxon>Viridiplantae</taxon>
        <taxon>Streptophyta</taxon>
        <taxon>Embryophyta</taxon>
        <taxon>Tracheophyta</taxon>
        <taxon>Spermatophyta</taxon>
        <taxon>Magnoliopsida</taxon>
        <taxon>eudicotyledons</taxon>
        <taxon>Gunneridae</taxon>
        <taxon>Pentapetalae</taxon>
        <taxon>rosids</taxon>
        <taxon>fabids</taxon>
        <taxon>Fabales</taxon>
        <taxon>Fabaceae</taxon>
        <taxon>Papilionoideae</taxon>
        <taxon>50 kb inversion clade</taxon>
        <taxon>NPAAA clade</taxon>
        <taxon>indigoferoid/millettioid clade</taxon>
        <taxon>Phaseoleae</taxon>
        <taxon>Cajanus</taxon>
    </lineage>
</organism>
<dbReference type="GO" id="GO:0010073">
    <property type="term" value="P:meristem maintenance"/>
    <property type="evidence" value="ECO:0007669"/>
    <property type="project" value="InterPro"/>
</dbReference>
<dbReference type="PANTHER" id="PTHR46033">
    <property type="entry name" value="PROTEIN MAIN-LIKE 2"/>
    <property type="match status" value="1"/>
</dbReference>
<dbReference type="InterPro" id="IPR019557">
    <property type="entry name" value="AminoTfrase-like_pln_mobile"/>
</dbReference>
<keyword evidence="3" id="KW-1185">Reference proteome</keyword>